<dbReference type="AlphaFoldDB" id="F8ETY2"/>
<dbReference type="HOGENOM" id="CLU_601165_0_0_5"/>
<accession>F8ETY2</accession>
<dbReference type="CDD" id="cd00075">
    <property type="entry name" value="HATPase"/>
    <property type="match status" value="1"/>
</dbReference>
<dbReference type="InterPro" id="IPR036890">
    <property type="entry name" value="HATPase_C_sf"/>
</dbReference>
<reference evidence="8 9" key="1">
    <citation type="journal article" date="2011" name="J. Bacteriol.">
        <title>Genome sequence of the ethanol-producing Zymomonas mobilis subsp. pomaceae lectotype strain ATCC 29192.</title>
        <authorList>
            <person name="Kouvelis V.N."/>
            <person name="Davenport K.W."/>
            <person name="Brettin T.S."/>
            <person name="Bruce D."/>
            <person name="Detter C."/>
            <person name="Han C.S."/>
            <person name="Nolan M."/>
            <person name="Tapia R."/>
            <person name="Damoulaki A."/>
            <person name="Kyrpides N.C."/>
            <person name="Typas M.A."/>
            <person name="Pappas K.M."/>
        </authorList>
    </citation>
    <scope>NUCLEOTIDE SEQUENCE [LARGE SCALE GENOMIC DNA]</scope>
    <source>
        <strain evidence="9">ATCC 29192 / DSM 22645 / JCM 10191 / CCUG 17912 / NBRC 13757 / NCIMB 11200 / NRRL B-4491 / Barker I</strain>
    </source>
</reference>
<keyword evidence="5 8" id="KW-0418">Kinase</keyword>
<proteinExistence type="predicted"/>
<evidence type="ECO:0000256" key="6">
    <source>
        <dbReference type="ARBA" id="ARBA00023012"/>
    </source>
</evidence>
<sequence>MKINATLNPSVSSDKQKAVAILDSEDHLIKADNLIAALHAHNGGEKNAPLACAPLNRIIHLARRLQTRISRRILLVDINKKQDLWVEAIPKADGSILLEITGWAQEISSTEDSKIADNRIDHAISLAKKPISVRQEDVPVESKEPLLDRDNSENFDDETARWQWQADAHLNLTYFPPALEAMTGLDPDLYLHRPFARLFTLETDAEGRFPIMEALAEHHNFCAQPSLVNGKKPKIWLSGQPVFDASEKFIGFEGIITLAEDNNKKNDISSQRISLALPDRIDRSFKPPLHRIIENAEHISSRIEGPLRKDYVHYAMDIAAAGQHLMMLIDDLADLQEIESSGFRIDSQPVDLAEIAQQAIALQGWKIHAQNVKMDAPKSGEKVMAYADPQRVMQILLNLISNALRYSPEGASVWIRVEQDQKQAYLIIADQGRGIAPENQQRIFNKFERVNPDEGSGTGLGLFISRQLAHSMQGDITVDSAPGQGARFTLMLPAL</sequence>
<dbReference type="InterPro" id="IPR004358">
    <property type="entry name" value="Sig_transdc_His_kin-like_C"/>
</dbReference>
<dbReference type="SUPFAM" id="SSF55874">
    <property type="entry name" value="ATPase domain of HSP90 chaperone/DNA topoisomerase II/histidine kinase"/>
    <property type="match status" value="1"/>
</dbReference>
<name>F8ETY2_ZYMMT</name>
<evidence type="ECO:0000256" key="2">
    <source>
        <dbReference type="ARBA" id="ARBA00012438"/>
    </source>
</evidence>
<evidence type="ECO:0000313" key="9">
    <source>
        <dbReference type="Proteomes" id="UP000000491"/>
    </source>
</evidence>
<dbReference type="InterPro" id="IPR035965">
    <property type="entry name" value="PAS-like_dom_sf"/>
</dbReference>
<evidence type="ECO:0000256" key="3">
    <source>
        <dbReference type="ARBA" id="ARBA00022553"/>
    </source>
</evidence>
<keyword evidence="3" id="KW-0597">Phosphoprotein</keyword>
<dbReference type="SUPFAM" id="SSF55785">
    <property type="entry name" value="PYP-like sensor domain (PAS domain)"/>
    <property type="match status" value="1"/>
</dbReference>
<dbReference type="eggNOG" id="COG2205">
    <property type="taxonomic scope" value="Bacteria"/>
</dbReference>
<evidence type="ECO:0000259" key="7">
    <source>
        <dbReference type="PROSITE" id="PS50109"/>
    </source>
</evidence>
<dbReference type="GO" id="GO:0000160">
    <property type="term" value="P:phosphorelay signal transduction system"/>
    <property type="evidence" value="ECO:0007669"/>
    <property type="project" value="UniProtKB-KW"/>
</dbReference>
<evidence type="ECO:0000256" key="4">
    <source>
        <dbReference type="ARBA" id="ARBA00022679"/>
    </source>
</evidence>
<evidence type="ECO:0000256" key="5">
    <source>
        <dbReference type="ARBA" id="ARBA00022777"/>
    </source>
</evidence>
<dbReference type="SMART" id="SM00387">
    <property type="entry name" value="HATPase_c"/>
    <property type="match status" value="1"/>
</dbReference>
<gene>
    <name evidence="8" type="ordered locus">Zymop_1184</name>
</gene>
<dbReference type="GO" id="GO:0004673">
    <property type="term" value="F:protein histidine kinase activity"/>
    <property type="evidence" value="ECO:0007669"/>
    <property type="project" value="UniProtKB-EC"/>
</dbReference>
<dbReference type="Gene3D" id="3.30.450.20">
    <property type="entry name" value="PAS domain"/>
    <property type="match status" value="1"/>
</dbReference>
<dbReference type="PROSITE" id="PS50109">
    <property type="entry name" value="HIS_KIN"/>
    <property type="match status" value="1"/>
</dbReference>
<dbReference type="EC" id="2.7.13.3" evidence="2"/>
<dbReference type="InterPro" id="IPR050736">
    <property type="entry name" value="Sensor_HK_Regulatory"/>
</dbReference>
<comment type="catalytic activity">
    <reaction evidence="1">
        <text>ATP + protein L-histidine = ADP + protein N-phospho-L-histidine.</text>
        <dbReference type="EC" id="2.7.13.3"/>
    </reaction>
</comment>
<dbReference type="KEGG" id="zmp:Zymop_1184"/>
<dbReference type="PRINTS" id="PR00344">
    <property type="entry name" value="BCTRLSENSOR"/>
</dbReference>
<keyword evidence="6" id="KW-0902">Two-component regulatory system</keyword>
<dbReference type="PANTHER" id="PTHR43711:SF1">
    <property type="entry name" value="HISTIDINE KINASE 1"/>
    <property type="match status" value="1"/>
</dbReference>
<dbReference type="PANTHER" id="PTHR43711">
    <property type="entry name" value="TWO-COMPONENT HISTIDINE KINASE"/>
    <property type="match status" value="1"/>
</dbReference>
<evidence type="ECO:0000313" key="8">
    <source>
        <dbReference type="EMBL" id="AEI38079.1"/>
    </source>
</evidence>
<dbReference type="STRING" id="579138.Zymop_1184"/>
<feature type="domain" description="Histidine kinase" evidence="7">
    <location>
        <begin position="280"/>
        <end position="495"/>
    </location>
</feature>
<dbReference type="InterPro" id="IPR005467">
    <property type="entry name" value="His_kinase_dom"/>
</dbReference>
<dbReference type="Pfam" id="PF02518">
    <property type="entry name" value="HATPase_c"/>
    <property type="match status" value="1"/>
</dbReference>
<organism evidence="8 9">
    <name type="scientific">Zymomonas mobilis subsp. pomaceae (strain ATCC 29192 / DSM 22645 / JCM 10191 / CCUG 17912 / NBRC 13757 / NCIMB 11200 / NRRL B-4491 / Barker I)</name>
    <dbReference type="NCBI Taxonomy" id="579138"/>
    <lineage>
        <taxon>Bacteria</taxon>
        <taxon>Pseudomonadati</taxon>
        <taxon>Pseudomonadota</taxon>
        <taxon>Alphaproteobacteria</taxon>
        <taxon>Sphingomonadales</taxon>
        <taxon>Zymomonadaceae</taxon>
        <taxon>Zymomonas</taxon>
    </lineage>
</organism>
<dbReference type="EMBL" id="CP002865">
    <property type="protein sequence ID" value="AEI38079.1"/>
    <property type="molecule type" value="Genomic_DNA"/>
</dbReference>
<keyword evidence="4" id="KW-0808">Transferase</keyword>
<protein>
    <recommendedName>
        <fullName evidence="2">histidine kinase</fullName>
        <ecNumber evidence="2">2.7.13.3</ecNumber>
    </recommendedName>
</protein>
<dbReference type="PATRIC" id="fig|579138.3.peg.1256"/>
<dbReference type="RefSeq" id="WP_013934474.1">
    <property type="nucleotide sequence ID" value="NC_015709.1"/>
</dbReference>
<dbReference type="Proteomes" id="UP000000491">
    <property type="component" value="Chromosome"/>
</dbReference>
<dbReference type="FunFam" id="3.30.565.10:FF:000006">
    <property type="entry name" value="Sensor histidine kinase WalK"/>
    <property type="match status" value="1"/>
</dbReference>
<dbReference type="Gene3D" id="3.30.565.10">
    <property type="entry name" value="Histidine kinase-like ATPase, C-terminal domain"/>
    <property type="match status" value="1"/>
</dbReference>
<evidence type="ECO:0000256" key="1">
    <source>
        <dbReference type="ARBA" id="ARBA00000085"/>
    </source>
</evidence>
<dbReference type="InterPro" id="IPR003594">
    <property type="entry name" value="HATPase_dom"/>
</dbReference>